<evidence type="ECO:0000256" key="1">
    <source>
        <dbReference type="SAM" id="Phobius"/>
    </source>
</evidence>
<gene>
    <name evidence="2" type="ORF">METZ01_LOCUS292491</name>
</gene>
<name>A0A382LWB4_9ZZZZ</name>
<organism evidence="2">
    <name type="scientific">marine metagenome</name>
    <dbReference type="NCBI Taxonomy" id="408172"/>
    <lineage>
        <taxon>unclassified sequences</taxon>
        <taxon>metagenomes</taxon>
        <taxon>ecological metagenomes</taxon>
    </lineage>
</organism>
<keyword evidence="1" id="KW-0812">Transmembrane</keyword>
<sequence length="65" mass="7351">MLRKGFLLITVAVGAVFVDGTLTHDIFDYRLDSLPKWATFILILGIFVSICLPKTNKRNKDINNL</sequence>
<dbReference type="AlphaFoldDB" id="A0A382LWB4"/>
<evidence type="ECO:0000313" key="2">
    <source>
        <dbReference type="EMBL" id="SVC39637.1"/>
    </source>
</evidence>
<keyword evidence="1" id="KW-0472">Membrane</keyword>
<proteinExistence type="predicted"/>
<reference evidence="2" key="1">
    <citation type="submission" date="2018-05" db="EMBL/GenBank/DDBJ databases">
        <authorList>
            <person name="Lanie J.A."/>
            <person name="Ng W.-L."/>
            <person name="Kazmierczak K.M."/>
            <person name="Andrzejewski T.M."/>
            <person name="Davidsen T.M."/>
            <person name="Wayne K.J."/>
            <person name="Tettelin H."/>
            <person name="Glass J.I."/>
            <person name="Rusch D."/>
            <person name="Podicherti R."/>
            <person name="Tsui H.-C.T."/>
            <person name="Winkler M.E."/>
        </authorList>
    </citation>
    <scope>NUCLEOTIDE SEQUENCE</scope>
</reference>
<feature type="transmembrane region" description="Helical" evidence="1">
    <location>
        <begin position="33"/>
        <end position="52"/>
    </location>
</feature>
<keyword evidence="1" id="KW-1133">Transmembrane helix</keyword>
<accession>A0A382LWB4</accession>
<protein>
    <submittedName>
        <fullName evidence="2">Uncharacterized protein</fullName>
    </submittedName>
</protein>
<dbReference type="EMBL" id="UINC01088957">
    <property type="protein sequence ID" value="SVC39637.1"/>
    <property type="molecule type" value="Genomic_DNA"/>
</dbReference>